<dbReference type="EMBL" id="LUUI01000044">
    <property type="protein sequence ID" value="OAI20527.1"/>
    <property type="molecule type" value="Genomic_DNA"/>
</dbReference>
<evidence type="ECO:0000313" key="2">
    <source>
        <dbReference type="Proteomes" id="UP000078476"/>
    </source>
</evidence>
<dbReference type="InterPro" id="IPR039498">
    <property type="entry name" value="NTP_transf_5"/>
</dbReference>
<dbReference type="OrthoDB" id="5497963at2"/>
<evidence type="ECO:0000313" key="1">
    <source>
        <dbReference type="EMBL" id="OAI20527.1"/>
    </source>
</evidence>
<comment type="caution">
    <text evidence="1">The sequence shown here is derived from an EMBL/GenBank/DDBJ whole genome shotgun (WGS) entry which is preliminary data.</text>
</comment>
<keyword evidence="2" id="KW-1185">Reference proteome</keyword>
<accession>A0A177NR28</accession>
<dbReference type="STRING" id="980561.A1359_03205"/>
<protein>
    <recommendedName>
        <fullName evidence="3">Nucleotidyltransferase</fullName>
    </recommendedName>
</protein>
<gene>
    <name evidence="1" type="ORF">A1359_03205</name>
</gene>
<evidence type="ECO:0008006" key="3">
    <source>
        <dbReference type="Google" id="ProtNLM"/>
    </source>
</evidence>
<sequence length="362" mass="42631">MDIKQPALIISAYRHPELTKGFSLSEWDLLVRQARRAGVLARLWYLLERQQLLANIPLPALKHFESAKVYANQMRTSLNWEVHCIQQALQELNLPLIFLKGAAYVLAGNDAALGRVFSDIDILVPKQSLMEVEQTLIFEGWKFGSIDAYDQMYYRKWMHEIPPMQHVQRHTSIDVHHNILPITSRFCPDSNKLLDNINKIDGQNIWVLAPEDRVLHSAVHLFHEGEFDHGFRDLTDLDLLIKEFANEEGFWLKLQNRATELNQEIPLYYALRFTTKILQTPVPVDVLEITEAYQPNKLKRKVTDFVFLRALMPNHFTCSDTWTRYAHWFLYLRSHWLKMPWYLLIPHLSRKAWLRLSVKDQH</sequence>
<dbReference type="Proteomes" id="UP000078476">
    <property type="component" value="Unassembled WGS sequence"/>
</dbReference>
<name>A0A177NR28_9GAMM</name>
<proteinExistence type="predicted"/>
<organism evidence="1 2">
    <name type="scientific">Methylomonas lenta</name>
    <dbReference type="NCBI Taxonomy" id="980561"/>
    <lineage>
        <taxon>Bacteria</taxon>
        <taxon>Pseudomonadati</taxon>
        <taxon>Pseudomonadota</taxon>
        <taxon>Gammaproteobacteria</taxon>
        <taxon>Methylococcales</taxon>
        <taxon>Methylococcaceae</taxon>
        <taxon>Methylomonas</taxon>
    </lineage>
</organism>
<dbReference type="AlphaFoldDB" id="A0A177NR28"/>
<dbReference type="Pfam" id="PF14907">
    <property type="entry name" value="NTP_transf_5"/>
    <property type="match status" value="1"/>
</dbReference>
<reference evidence="1 2" key="1">
    <citation type="submission" date="2016-03" db="EMBL/GenBank/DDBJ databases">
        <authorList>
            <person name="Ploux O."/>
        </authorList>
    </citation>
    <scope>NUCLEOTIDE SEQUENCE [LARGE SCALE GENOMIC DNA]</scope>
    <source>
        <strain evidence="1 2">R-45370</strain>
    </source>
</reference>